<sequence length="107" mass="11818">MGRRNELAKRKIYEALVDGASTGLGDAALYAYVQERCPQVNNKKLVRAALLALTDPHLADRNILQTIYALAIKKRLEDLHASGSETSERSQHEKKAGPNEEQALHPA</sequence>
<name>A0AAJ1BXN1_9HYPH</name>
<comment type="caution">
    <text evidence="2">The sequence shown here is derived from an EMBL/GenBank/DDBJ whole genome shotgun (WGS) entry which is preliminary data.</text>
</comment>
<reference evidence="2" key="1">
    <citation type="submission" date="2022-06" db="EMBL/GenBank/DDBJ databases">
        <authorList>
            <person name="Sun Q."/>
        </authorList>
    </citation>
    <scope>NUCLEOTIDE SEQUENCE</scope>
    <source>
        <strain evidence="2">S101</strain>
    </source>
</reference>
<gene>
    <name evidence="2" type="ORF">NBH21_15345</name>
</gene>
<feature type="region of interest" description="Disordered" evidence="1">
    <location>
        <begin position="81"/>
        <end position="107"/>
    </location>
</feature>
<evidence type="ECO:0000313" key="3">
    <source>
        <dbReference type="Proteomes" id="UP001155380"/>
    </source>
</evidence>
<feature type="compositionally biased region" description="Basic and acidic residues" evidence="1">
    <location>
        <begin position="81"/>
        <end position="98"/>
    </location>
</feature>
<proteinExistence type="predicted"/>
<dbReference type="AlphaFoldDB" id="A0AAJ1BXN1"/>
<evidence type="ECO:0000313" key="2">
    <source>
        <dbReference type="EMBL" id="MCO5958153.1"/>
    </source>
</evidence>
<dbReference type="Proteomes" id="UP001155380">
    <property type="component" value="Unassembled WGS sequence"/>
</dbReference>
<dbReference type="EMBL" id="JAMXLX010000004">
    <property type="protein sequence ID" value="MCO5958153.1"/>
    <property type="molecule type" value="Genomic_DNA"/>
</dbReference>
<organism evidence="2 3">
    <name type="scientific">Ciceribacter sichuanensis</name>
    <dbReference type="NCBI Taxonomy" id="2949647"/>
    <lineage>
        <taxon>Bacteria</taxon>
        <taxon>Pseudomonadati</taxon>
        <taxon>Pseudomonadota</taxon>
        <taxon>Alphaproteobacteria</taxon>
        <taxon>Hyphomicrobiales</taxon>
        <taxon>Rhizobiaceae</taxon>
        <taxon>Ciceribacter</taxon>
    </lineage>
</organism>
<evidence type="ECO:0000256" key="1">
    <source>
        <dbReference type="SAM" id="MobiDB-lite"/>
    </source>
</evidence>
<protein>
    <submittedName>
        <fullName evidence="2">Uncharacterized protein</fullName>
    </submittedName>
</protein>
<accession>A0AAJ1BXN1</accession>